<dbReference type="RefSeq" id="WP_008087894.1">
    <property type="nucleotide sequence ID" value="NZ_AEUX02000004.1"/>
</dbReference>
<dbReference type="EMBL" id="AEUX02000004">
    <property type="protein sequence ID" value="EHI70378.1"/>
    <property type="molecule type" value="Genomic_DNA"/>
</dbReference>
<dbReference type="Proteomes" id="UP000003330">
    <property type="component" value="Unassembled WGS sequence"/>
</dbReference>
<dbReference type="STRING" id="764299.STRIC_0252"/>
<evidence type="ECO:0000313" key="1">
    <source>
        <dbReference type="EMBL" id="EHI70378.1"/>
    </source>
</evidence>
<proteinExistence type="predicted"/>
<organism evidence="1 2">
    <name type="scientific">Streptococcus ictaluri 707-05</name>
    <dbReference type="NCBI Taxonomy" id="764299"/>
    <lineage>
        <taxon>Bacteria</taxon>
        <taxon>Bacillati</taxon>
        <taxon>Bacillota</taxon>
        <taxon>Bacilli</taxon>
        <taxon>Lactobacillales</taxon>
        <taxon>Streptococcaceae</taxon>
        <taxon>Streptococcus</taxon>
    </lineage>
</organism>
<keyword evidence="2" id="KW-1185">Reference proteome</keyword>
<name>G5K0X6_9STRE</name>
<accession>G5K0X6</accession>
<dbReference type="OrthoDB" id="2112617at2"/>
<sequence length="96" mass="10893">MGLFNKNEKSPKKSMAEIYLEQHGISNLPDKYAEPIKNIVNDLSAQGLGRASLALSFSKIEEQTKVGYLSTIVKQNWILMDQNQQIINELKKLNDK</sequence>
<comment type="caution">
    <text evidence="1">The sequence shown here is derived from an EMBL/GenBank/DDBJ whole genome shotgun (WGS) entry which is preliminary data.</text>
</comment>
<evidence type="ECO:0000313" key="2">
    <source>
        <dbReference type="Proteomes" id="UP000003330"/>
    </source>
</evidence>
<reference evidence="1 2" key="1">
    <citation type="journal article" date="2014" name="Int. J. Syst. Evol. Microbiol.">
        <title>Phylogenomics and the dynamic genome evolution of the genus Streptococcus.</title>
        <authorList>
            <consortium name="The Broad Institute Genome Sequencing Platform"/>
            <person name="Richards V.P."/>
            <person name="Palmer S.R."/>
            <person name="Pavinski Bitar P.D."/>
            <person name="Qin X."/>
            <person name="Weinstock G.M."/>
            <person name="Highlander S.K."/>
            <person name="Town C.D."/>
            <person name="Burne R.A."/>
            <person name="Stanhope M.J."/>
        </authorList>
    </citation>
    <scope>NUCLEOTIDE SEQUENCE [LARGE SCALE GENOMIC DNA]</scope>
    <source>
        <strain evidence="1 2">707-05</strain>
    </source>
</reference>
<dbReference type="AlphaFoldDB" id="G5K0X6"/>
<gene>
    <name evidence="1" type="ORF">STRIC_0252</name>
</gene>
<protein>
    <submittedName>
        <fullName evidence="1">Uncharacterized protein</fullName>
    </submittedName>
</protein>